<accession>A0A512PF13</accession>
<proteinExistence type="predicted"/>
<dbReference type="AlphaFoldDB" id="A0A512PF13"/>
<dbReference type="Gene3D" id="2.30.29.80">
    <property type="match status" value="1"/>
</dbReference>
<comment type="caution">
    <text evidence="1">The sequence shown here is derived from an EMBL/GenBank/DDBJ whole genome shotgun (WGS) entry which is preliminary data.</text>
</comment>
<evidence type="ECO:0008006" key="3">
    <source>
        <dbReference type="Google" id="ProtNLM"/>
    </source>
</evidence>
<organism evidence="1 2">
    <name type="scientific">Cellulomonas soli</name>
    <dbReference type="NCBI Taxonomy" id="931535"/>
    <lineage>
        <taxon>Bacteria</taxon>
        <taxon>Bacillati</taxon>
        <taxon>Actinomycetota</taxon>
        <taxon>Actinomycetes</taxon>
        <taxon>Micrococcales</taxon>
        <taxon>Cellulomonadaceae</taxon>
        <taxon>Cellulomonas</taxon>
    </lineage>
</organism>
<dbReference type="Proteomes" id="UP000321798">
    <property type="component" value="Unassembled WGS sequence"/>
</dbReference>
<evidence type="ECO:0000313" key="1">
    <source>
        <dbReference type="EMBL" id="GEP69795.1"/>
    </source>
</evidence>
<reference evidence="1 2" key="1">
    <citation type="submission" date="2019-07" db="EMBL/GenBank/DDBJ databases">
        <title>Whole genome shotgun sequence of Cellulomonas soli NBRC 109434.</title>
        <authorList>
            <person name="Hosoyama A."/>
            <person name="Uohara A."/>
            <person name="Ohji S."/>
            <person name="Ichikawa N."/>
        </authorList>
    </citation>
    <scope>NUCLEOTIDE SEQUENCE [LARGE SCALE GENOMIC DNA]</scope>
    <source>
        <strain evidence="1 2">NBRC 109434</strain>
    </source>
</reference>
<evidence type="ECO:0000313" key="2">
    <source>
        <dbReference type="Proteomes" id="UP000321798"/>
    </source>
</evidence>
<protein>
    <recommendedName>
        <fullName evidence="3">DUF1508 domain-containing protein</fullName>
    </recommendedName>
</protein>
<gene>
    <name evidence="1" type="ORF">CSO01_25100</name>
</gene>
<keyword evidence="2" id="KW-1185">Reference proteome</keyword>
<sequence length="132" mass="14918">MRAVAPVFQLYRFTDEDTVWWRLVSPNGRGIARVPHGLPDPDAARESIAGVVAVVDRLDPLLRLTPEYRWRWELQHAGASVVHGIGDHDRRVRCENAAHRFLQIAADAPTDPVVCTFRRVGPAPRLARRLAR</sequence>
<name>A0A512PF13_9CELL</name>
<dbReference type="EMBL" id="BKAL01000008">
    <property type="protein sequence ID" value="GEP69795.1"/>
    <property type="molecule type" value="Genomic_DNA"/>
</dbReference>
<dbReference type="RefSeq" id="WP_179561744.1">
    <property type="nucleotide sequence ID" value="NZ_BKAL01000008.1"/>
</dbReference>